<dbReference type="Proteomes" id="UP000321570">
    <property type="component" value="Unassembled WGS sequence"/>
</dbReference>
<reference evidence="1 2" key="1">
    <citation type="submission" date="2019-07" db="EMBL/GenBank/DDBJ databases">
        <authorList>
            <person name="Jastrzebski P J."/>
            <person name="Paukszto L."/>
            <person name="Jastrzebski P J."/>
        </authorList>
    </citation>
    <scope>NUCLEOTIDE SEQUENCE [LARGE SCALE GENOMIC DNA]</scope>
    <source>
        <strain evidence="1 2">WMS-il1</strain>
    </source>
</reference>
<name>A0A564YV05_HYMDI</name>
<evidence type="ECO:0000313" key="2">
    <source>
        <dbReference type="Proteomes" id="UP000321570"/>
    </source>
</evidence>
<proteinExistence type="predicted"/>
<accession>A0A564YV05</accession>
<organism evidence="1 2">
    <name type="scientific">Hymenolepis diminuta</name>
    <name type="common">Rat tapeworm</name>
    <dbReference type="NCBI Taxonomy" id="6216"/>
    <lineage>
        <taxon>Eukaryota</taxon>
        <taxon>Metazoa</taxon>
        <taxon>Spiralia</taxon>
        <taxon>Lophotrochozoa</taxon>
        <taxon>Platyhelminthes</taxon>
        <taxon>Cestoda</taxon>
        <taxon>Eucestoda</taxon>
        <taxon>Cyclophyllidea</taxon>
        <taxon>Hymenolepididae</taxon>
        <taxon>Hymenolepis</taxon>
    </lineage>
</organism>
<dbReference type="AlphaFoldDB" id="A0A564YV05"/>
<evidence type="ECO:0000313" key="1">
    <source>
        <dbReference type="EMBL" id="VUZ51065.1"/>
    </source>
</evidence>
<keyword evidence="2" id="KW-1185">Reference proteome</keyword>
<gene>
    <name evidence="1" type="ORF">WMSIL1_LOCUS9843</name>
</gene>
<dbReference type="EMBL" id="CABIJS010000421">
    <property type="protein sequence ID" value="VUZ51065.1"/>
    <property type="molecule type" value="Genomic_DNA"/>
</dbReference>
<protein>
    <submittedName>
        <fullName evidence="1">Uncharacterized protein</fullName>
    </submittedName>
</protein>
<sequence length="169" mass="19746">MHILSENGQRHRPTCRSLSQISKPLPWFPTKTPLNRVHDDFVFPIQVPGSDIDSVKKYCNNFQRPRLHLPDALFPISSSVRQQNSSVLCNLKNTVDKELLTKSINPRPSDRRLIQKKRKRRIKLFQNSYWPTERSKFHDTGEQDKSTIKSHERGVLTVGGFLFVHDFRL</sequence>